<protein>
    <recommendedName>
        <fullName evidence="3">RNase H type-1 domain-containing protein</fullName>
    </recommendedName>
</protein>
<dbReference type="EMBL" id="SNRW01029703">
    <property type="protein sequence ID" value="KAA6358545.1"/>
    <property type="molecule type" value="Genomic_DNA"/>
</dbReference>
<name>A0A5J4TM40_9EUKA</name>
<dbReference type="AlphaFoldDB" id="A0A5J4TM40"/>
<organism evidence="1 2">
    <name type="scientific">Streblomastix strix</name>
    <dbReference type="NCBI Taxonomy" id="222440"/>
    <lineage>
        <taxon>Eukaryota</taxon>
        <taxon>Metamonada</taxon>
        <taxon>Preaxostyla</taxon>
        <taxon>Oxymonadida</taxon>
        <taxon>Streblomastigidae</taxon>
        <taxon>Streblomastix</taxon>
    </lineage>
</organism>
<comment type="caution">
    <text evidence="1">The sequence shown here is derived from an EMBL/GenBank/DDBJ whole genome shotgun (WGS) entry which is preliminary data.</text>
</comment>
<evidence type="ECO:0000313" key="2">
    <source>
        <dbReference type="Proteomes" id="UP000324800"/>
    </source>
</evidence>
<proteinExistence type="predicted"/>
<evidence type="ECO:0008006" key="3">
    <source>
        <dbReference type="Google" id="ProtNLM"/>
    </source>
</evidence>
<sequence length="209" mass="24096">MQTTKLMRKQVMAALIKQAQLIQQQQYQTVRSVARLIGQIQYIRVQYTRGGLHITSMNREMSKRAKNAECDRQIKLSRRALIEVEWWMTQIKNNRPRNIETHKTQVMITTNASLGRWGATLQIPGEVKTDNTTACFNLTKGKAKVGLRKVIDQILLYIEEQQWEVKFRHIPGVKNTEADSLSKLAVSGDYSIDTQVQQQVQEELQTPIT</sequence>
<dbReference type="PANTHER" id="PTHR33050">
    <property type="entry name" value="REVERSE TRANSCRIPTASE DOMAIN-CONTAINING PROTEIN"/>
    <property type="match status" value="1"/>
</dbReference>
<feature type="non-terminal residue" evidence="1">
    <location>
        <position position="209"/>
    </location>
</feature>
<reference evidence="1 2" key="1">
    <citation type="submission" date="2019-03" db="EMBL/GenBank/DDBJ databases">
        <title>Single cell metagenomics reveals metabolic interactions within the superorganism composed of flagellate Streblomastix strix and complex community of Bacteroidetes bacteria on its surface.</title>
        <authorList>
            <person name="Treitli S.C."/>
            <person name="Kolisko M."/>
            <person name="Husnik F."/>
            <person name="Keeling P."/>
            <person name="Hampl V."/>
        </authorList>
    </citation>
    <scope>NUCLEOTIDE SEQUENCE [LARGE SCALE GENOMIC DNA]</scope>
    <source>
        <strain evidence="1">ST1C</strain>
    </source>
</reference>
<accession>A0A5J4TM40</accession>
<dbReference type="InterPro" id="IPR052055">
    <property type="entry name" value="Hepadnavirus_pol/RT"/>
</dbReference>
<dbReference type="PANTHER" id="PTHR33050:SF7">
    <property type="entry name" value="RIBONUCLEASE H"/>
    <property type="match status" value="1"/>
</dbReference>
<evidence type="ECO:0000313" key="1">
    <source>
        <dbReference type="EMBL" id="KAA6358545.1"/>
    </source>
</evidence>
<gene>
    <name evidence="1" type="ORF">EZS28_045927</name>
</gene>
<dbReference type="Proteomes" id="UP000324800">
    <property type="component" value="Unassembled WGS sequence"/>
</dbReference>